<keyword evidence="2" id="KW-0479">Metal-binding</keyword>
<name>W2S976_CYPE1</name>
<dbReference type="GO" id="GO:0000978">
    <property type="term" value="F:RNA polymerase II cis-regulatory region sequence-specific DNA binding"/>
    <property type="evidence" value="ECO:0007669"/>
    <property type="project" value="InterPro"/>
</dbReference>
<keyword evidence="4" id="KW-0863">Zinc-finger</keyword>
<dbReference type="InParanoid" id="W2S976"/>
<dbReference type="HOGENOM" id="CLU_012538_1_1_1"/>
<feature type="domain" description="Xylanolytic transcriptional activator regulatory" evidence="7">
    <location>
        <begin position="164"/>
        <end position="374"/>
    </location>
</feature>
<evidence type="ECO:0000256" key="4">
    <source>
        <dbReference type="ARBA" id="ARBA00022771"/>
    </source>
</evidence>
<evidence type="ECO:0000313" key="9">
    <source>
        <dbReference type="Proteomes" id="UP000030752"/>
    </source>
</evidence>
<dbReference type="Proteomes" id="UP000030752">
    <property type="component" value="Unassembled WGS sequence"/>
</dbReference>
<dbReference type="Pfam" id="PF04082">
    <property type="entry name" value="Fungal_trans"/>
    <property type="match status" value="1"/>
</dbReference>
<dbReference type="OrthoDB" id="654211at2759"/>
<keyword evidence="9" id="KW-1185">Reference proteome</keyword>
<dbReference type="PANTHER" id="PTHR40626">
    <property type="entry name" value="MIP31509P"/>
    <property type="match status" value="1"/>
</dbReference>
<evidence type="ECO:0000256" key="1">
    <source>
        <dbReference type="ARBA" id="ARBA00004123"/>
    </source>
</evidence>
<dbReference type="GO" id="GO:0000981">
    <property type="term" value="F:DNA-binding transcription factor activity, RNA polymerase II-specific"/>
    <property type="evidence" value="ECO:0007669"/>
    <property type="project" value="InterPro"/>
</dbReference>
<evidence type="ECO:0000256" key="3">
    <source>
        <dbReference type="ARBA" id="ARBA00022737"/>
    </source>
</evidence>
<dbReference type="GO" id="GO:0006351">
    <property type="term" value="P:DNA-templated transcription"/>
    <property type="evidence" value="ECO:0007669"/>
    <property type="project" value="InterPro"/>
</dbReference>
<evidence type="ECO:0000313" key="8">
    <source>
        <dbReference type="EMBL" id="ETN44583.1"/>
    </source>
</evidence>
<dbReference type="CDD" id="cd12148">
    <property type="entry name" value="fungal_TF_MHR"/>
    <property type="match status" value="1"/>
</dbReference>
<evidence type="ECO:0000256" key="2">
    <source>
        <dbReference type="ARBA" id="ARBA00022723"/>
    </source>
</evidence>
<dbReference type="InterPro" id="IPR051059">
    <property type="entry name" value="VerF-like"/>
</dbReference>
<accession>W2S976</accession>
<comment type="subcellular location">
    <subcellularLocation>
        <location evidence="1">Nucleus</location>
    </subcellularLocation>
</comment>
<organism evidence="8 9">
    <name type="scientific">Cyphellophora europaea (strain CBS 101466)</name>
    <name type="common">Phialophora europaea</name>
    <dbReference type="NCBI Taxonomy" id="1220924"/>
    <lineage>
        <taxon>Eukaryota</taxon>
        <taxon>Fungi</taxon>
        <taxon>Dikarya</taxon>
        <taxon>Ascomycota</taxon>
        <taxon>Pezizomycotina</taxon>
        <taxon>Eurotiomycetes</taxon>
        <taxon>Chaetothyriomycetidae</taxon>
        <taxon>Chaetothyriales</taxon>
        <taxon>Cyphellophoraceae</taxon>
        <taxon>Cyphellophora</taxon>
    </lineage>
</organism>
<dbReference type="GO" id="GO:0000785">
    <property type="term" value="C:chromatin"/>
    <property type="evidence" value="ECO:0007669"/>
    <property type="project" value="TreeGrafter"/>
</dbReference>
<reference evidence="8 9" key="1">
    <citation type="submission" date="2013-03" db="EMBL/GenBank/DDBJ databases">
        <title>The Genome Sequence of Phialophora europaea CBS 101466.</title>
        <authorList>
            <consortium name="The Broad Institute Genomics Platform"/>
            <person name="Cuomo C."/>
            <person name="de Hoog S."/>
            <person name="Gorbushina A."/>
            <person name="Walker B."/>
            <person name="Young S.K."/>
            <person name="Zeng Q."/>
            <person name="Gargeya S."/>
            <person name="Fitzgerald M."/>
            <person name="Haas B."/>
            <person name="Abouelleil A."/>
            <person name="Allen A.W."/>
            <person name="Alvarado L."/>
            <person name="Arachchi H.M."/>
            <person name="Berlin A.M."/>
            <person name="Chapman S.B."/>
            <person name="Gainer-Dewar J."/>
            <person name="Goldberg J."/>
            <person name="Griggs A."/>
            <person name="Gujja S."/>
            <person name="Hansen M."/>
            <person name="Howarth C."/>
            <person name="Imamovic A."/>
            <person name="Ireland A."/>
            <person name="Larimer J."/>
            <person name="McCowan C."/>
            <person name="Murphy C."/>
            <person name="Pearson M."/>
            <person name="Poon T.W."/>
            <person name="Priest M."/>
            <person name="Roberts A."/>
            <person name="Saif S."/>
            <person name="Shea T."/>
            <person name="Sisk P."/>
            <person name="Sykes S."/>
            <person name="Wortman J."/>
            <person name="Nusbaum C."/>
            <person name="Birren B."/>
        </authorList>
    </citation>
    <scope>NUCLEOTIDE SEQUENCE [LARGE SCALE GENOMIC DNA]</scope>
    <source>
        <strain evidence="8 9">CBS 101466</strain>
    </source>
</reference>
<keyword evidence="6" id="KW-0539">Nucleus</keyword>
<dbReference type="EMBL" id="KB822714">
    <property type="protein sequence ID" value="ETN44583.1"/>
    <property type="molecule type" value="Genomic_DNA"/>
</dbReference>
<keyword evidence="5" id="KW-0862">Zinc</keyword>
<protein>
    <recommendedName>
        <fullName evidence="7">Xylanolytic transcriptional activator regulatory domain-containing protein</fullName>
    </recommendedName>
</protein>
<dbReference type="PANTHER" id="PTHR40626:SF3">
    <property type="entry name" value="TRANSCRIPTION FACTOR WITH C2H2 AND ZN(2)-CYS(6) DNA BINDING DOMAIN (EUROFUNG)-RELATED"/>
    <property type="match status" value="1"/>
</dbReference>
<sequence length="564" mass="63043">MSADFSFLETYIVSQAPTQSFAFLLQFTSGVKLTQAFGDPAQPLNFIGPEMCSSPSSSRTESVSIDDMISLPWDKSGVLPLTSGRNAISSGCQTVDGTSFPSTTHGTISLNPVNKSILVEKSRQILAGLKHLKDLSGSCKCHYTESRDTIAADFFSAFRLSSHLDHYWSNWHPNLPIIHRPWFNVLSAPSCLLASMAIMGGRYSANSRDQAESRALFNDVEELVFHELSTVISHLAKISHLTNNLQPQRQHVQALQAAYIVLVYQSWDGSVADRHKARRHRFSQMIETMQLLGIGKAKHRDYRCTSVDEFDWLQFVEMEELTRIFVWCSLIDAAFVTFYNIAPRLGLRELRMGLPSPETCFEATSSETCLFELQKWQYQVDFDAETTLYDFLKSFCGAEMDFATQLRVASHSTISLFCIASGAYSLSPLLVSIDPYCEAAFHVMLFNSDPEIGALSQYDPILTGLSNWRAVWNRKSMLSGEQISQQAIGVTSHDATRTGFWNYCPEYWLLAHVIVKEIIKTKSVNSNGRPMLAGASSAVSGYDEMTQGKLHDFIQSYQCGSLAL</sequence>
<dbReference type="AlphaFoldDB" id="W2S976"/>
<gene>
    <name evidence="8" type="ORF">HMPREF1541_10253</name>
</gene>
<proteinExistence type="predicted"/>
<evidence type="ECO:0000259" key="7">
    <source>
        <dbReference type="Pfam" id="PF04082"/>
    </source>
</evidence>
<evidence type="ECO:0000256" key="6">
    <source>
        <dbReference type="ARBA" id="ARBA00023242"/>
    </source>
</evidence>
<dbReference type="RefSeq" id="XP_008713146.1">
    <property type="nucleotide sequence ID" value="XM_008714924.1"/>
</dbReference>
<dbReference type="VEuPathDB" id="FungiDB:HMPREF1541_10253"/>
<dbReference type="GO" id="GO:0005634">
    <property type="term" value="C:nucleus"/>
    <property type="evidence" value="ECO:0007669"/>
    <property type="project" value="UniProtKB-SubCell"/>
</dbReference>
<evidence type="ECO:0000256" key="5">
    <source>
        <dbReference type="ARBA" id="ARBA00022833"/>
    </source>
</evidence>
<dbReference type="GO" id="GO:0008270">
    <property type="term" value="F:zinc ion binding"/>
    <property type="evidence" value="ECO:0007669"/>
    <property type="project" value="UniProtKB-KW"/>
</dbReference>
<dbReference type="eggNOG" id="KOG1721">
    <property type="taxonomic scope" value="Eukaryota"/>
</dbReference>
<dbReference type="GeneID" id="19977592"/>
<dbReference type="InterPro" id="IPR007219">
    <property type="entry name" value="XnlR_reg_dom"/>
</dbReference>
<keyword evidence="3" id="KW-0677">Repeat</keyword>